<keyword evidence="4" id="KW-1185">Reference proteome</keyword>
<dbReference type="OrthoDB" id="9805337at2"/>
<evidence type="ECO:0000259" key="2">
    <source>
        <dbReference type="Pfam" id="PF01266"/>
    </source>
</evidence>
<gene>
    <name evidence="3" type="ORF">SAMN04487974_101298</name>
</gene>
<dbReference type="Gene3D" id="3.50.50.60">
    <property type="entry name" value="FAD/NAD(P)-binding domain"/>
    <property type="match status" value="2"/>
</dbReference>
<dbReference type="SUPFAM" id="SSF54373">
    <property type="entry name" value="FAD-linked reductases, C-terminal domain"/>
    <property type="match status" value="1"/>
</dbReference>
<dbReference type="Pfam" id="PF01266">
    <property type="entry name" value="DAO"/>
    <property type="match status" value="1"/>
</dbReference>
<dbReference type="AlphaFoldDB" id="A0A1G7S4L1"/>
<evidence type="ECO:0000256" key="1">
    <source>
        <dbReference type="ARBA" id="ARBA00023002"/>
    </source>
</evidence>
<dbReference type="SUPFAM" id="SSF51905">
    <property type="entry name" value="FAD/NAD(P)-binding domain"/>
    <property type="match status" value="1"/>
</dbReference>
<dbReference type="InterPro" id="IPR006076">
    <property type="entry name" value="FAD-dep_OxRdtase"/>
</dbReference>
<evidence type="ECO:0000313" key="3">
    <source>
        <dbReference type="EMBL" id="SDG17928.1"/>
    </source>
</evidence>
<organism evidence="3 4">
    <name type="scientific">Pelagibacterium luteolum</name>
    <dbReference type="NCBI Taxonomy" id="440168"/>
    <lineage>
        <taxon>Bacteria</taxon>
        <taxon>Pseudomonadati</taxon>
        <taxon>Pseudomonadota</taxon>
        <taxon>Alphaproteobacteria</taxon>
        <taxon>Hyphomicrobiales</taxon>
        <taxon>Devosiaceae</taxon>
        <taxon>Pelagibacterium</taxon>
    </lineage>
</organism>
<dbReference type="RefSeq" id="WP_090590228.1">
    <property type="nucleotide sequence ID" value="NZ_FNCS01000001.1"/>
</dbReference>
<name>A0A1G7S4L1_9HYPH</name>
<accession>A0A1G7S4L1</accession>
<reference evidence="3 4" key="1">
    <citation type="submission" date="2016-10" db="EMBL/GenBank/DDBJ databases">
        <authorList>
            <person name="de Groot N.N."/>
        </authorList>
    </citation>
    <scope>NUCLEOTIDE SEQUENCE [LARGE SCALE GENOMIC DNA]</scope>
    <source>
        <strain evidence="3 4">CGMCC 1.10267</strain>
    </source>
</reference>
<dbReference type="PANTHER" id="PTHR13847:SF289">
    <property type="entry name" value="GLYCINE OXIDASE"/>
    <property type="match status" value="1"/>
</dbReference>
<dbReference type="InterPro" id="IPR036188">
    <property type="entry name" value="FAD/NAD-bd_sf"/>
</dbReference>
<dbReference type="GO" id="GO:0005737">
    <property type="term" value="C:cytoplasm"/>
    <property type="evidence" value="ECO:0007669"/>
    <property type="project" value="TreeGrafter"/>
</dbReference>
<keyword evidence="1" id="KW-0560">Oxidoreductase</keyword>
<dbReference type="EMBL" id="FNCS01000001">
    <property type="protein sequence ID" value="SDG17928.1"/>
    <property type="molecule type" value="Genomic_DNA"/>
</dbReference>
<sequence>MAHPHYDHCVIGAGIIGLSIAFRLAQTGQSVLIIDRKGMAEETSRGNAGALAFADIEPLASPGIIFKAPRWFFDPLGPLSLPLGYAPTIAPWLVRFFRAAMPDRIKAATRAQTALMDLARAETELLYADAGIADLIRHDGALTLYEGQSSFDAAKSVWDNRAHHGIDFETVTGTRLADLQPGLGHSVTHGVFVPGWQTVSDPFDVATAIGRAAVEMGARFEIAEVTDLAQTDTGVSIALGPTRTVTANNVVVAAGAWSHRLAQKLGDKIPLETERGYNTTFPKTAFDIRRQLVIASDGFVVSPLDNGVRVGGAVELAGLDRPPDFRRSDIMVKKASRLLPGLKTDNGKQWMGFRPSTPDSLPVIGRAPKASRVIYAFGHGHLGLTQAAATARMAFDLALGNPASIDLSPFAPERF</sequence>
<dbReference type="PANTHER" id="PTHR13847">
    <property type="entry name" value="SARCOSINE DEHYDROGENASE-RELATED"/>
    <property type="match status" value="1"/>
</dbReference>
<protein>
    <submittedName>
        <fullName evidence="3">D-amino-acid dehydrogenase</fullName>
    </submittedName>
</protein>
<proteinExistence type="predicted"/>
<evidence type="ECO:0000313" key="4">
    <source>
        <dbReference type="Proteomes" id="UP000199495"/>
    </source>
</evidence>
<dbReference type="GO" id="GO:0016491">
    <property type="term" value="F:oxidoreductase activity"/>
    <property type="evidence" value="ECO:0007669"/>
    <property type="project" value="UniProtKB-KW"/>
</dbReference>
<feature type="domain" description="FAD dependent oxidoreductase" evidence="2">
    <location>
        <begin position="7"/>
        <end position="396"/>
    </location>
</feature>
<dbReference type="Gene3D" id="3.30.9.10">
    <property type="entry name" value="D-Amino Acid Oxidase, subunit A, domain 2"/>
    <property type="match status" value="1"/>
</dbReference>
<dbReference type="Proteomes" id="UP000199495">
    <property type="component" value="Unassembled WGS sequence"/>
</dbReference>
<dbReference type="STRING" id="440168.SAMN04487974_101298"/>